<sequence length="351" mass="36520">MPRLHPRALSAALALLAAACGGSSSPPAEHATALPRNVWTWVDVPGTACHDGSPTGMAVNPGDGPDVLLFLNGGGACWDALTCLVLKTASLGPYGRAQFEAQVGQAARSILDRSQPESPFRQATLVFVPYCTGDVHAGDRVAAYTLAGATTTFHHAGHANVLADLAALGRELPAPAKVTLAGASAGGFGTWFNLDAVHAAWPGAEVNLLDDSGPPVEAQDLDPALRDAWRAAWGLDALTDPLCPACRADPSAMVNVLAQKYPLDRLALLSSEQDAVISAYLRKTPADFQAALLRYTADVFDELPGARHFLVPGATHTMVGDPASFTAGGQDLWSWLSAFDAGGSAWISRGP</sequence>
<dbReference type="EMBL" id="AP025592">
    <property type="protein sequence ID" value="BDG07897.1"/>
    <property type="molecule type" value="Genomic_DNA"/>
</dbReference>
<dbReference type="PROSITE" id="PS51257">
    <property type="entry name" value="PROKAR_LIPOPROTEIN"/>
    <property type="match status" value="1"/>
</dbReference>
<organism evidence="2 3">
    <name type="scientific">Anaeromyxobacter paludicola</name>
    <dbReference type="NCBI Taxonomy" id="2918171"/>
    <lineage>
        <taxon>Bacteria</taxon>
        <taxon>Pseudomonadati</taxon>
        <taxon>Myxococcota</taxon>
        <taxon>Myxococcia</taxon>
        <taxon>Myxococcales</taxon>
        <taxon>Cystobacterineae</taxon>
        <taxon>Anaeromyxobacteraceae</taxon>
        <taxon>Anaeromyxobacter</taxon>
    </lineage>
</organism>
<accession>A0ABM7X7W7</accession>
<dbReference type="Pfam" id="PF03283">
    <property type="entry name" value="PAE"/>
    <property type="match status" value="1"/>
</dbReference>
<dbReference type="InterPro" id="IPR029058">
    <property type="entry name" value="AB_hydrolase_fold"/>
</dbReference>
<evidence type="ECO:0000313" key="2">
    <source>
        <dbReference type="EMBL" id="BDG07897.1"/>
    </source>
</evidence>
<dbReference type="Proteomes" id="UP001162734">
    <property type="component" value="Chromosome"/>
</dbReference>
<dbReference type="SUPFAM" id="SSF53474">
    <property type="entry name" value="alpha/beta-Hydrolases"/>
    <property type="match status" value="1"/>
</dbReference>
<gene>
    <name evidence="2" type="ORF">AMPC_10100</name>
</gene>
<proteinExistence type="predicted"/>
<dbReference type="InterPro" id="IPR004963">
    <property type="entry name" value="PAE/NOTUM"/>
</dbReference>
<feature type="chain" id="PRO_5045942532" description="Lipoprotein" evidence="1">
    <location>
        <begin position="31"/>
        <end position="351"/>
    </location>
</feature>
<keyword evidence="1" id="KW-0732">Signal</keyword>
<dbReference type="PANTHER" id="PTHR21562">
    <property type="entry name" value="NOTUM-RELATED"/>
    <property type="match status" value="1"/>
</dbReference>
<feature type="signal peptide" evidence="1">
    <location>
        <begin position="1"/>
        <end position="30"/>
    </location>
</feature>
<dbReference type="PANTHER" id="PTHR21562:SF83">
    <property type="entry name" value="PECTIN ACETYLESTERASE 4"/>
    <property type="match status" value="1"/>
</dbReference>
<reference evidence="3" key="1">
    <citation type="journal article" date="2022" name="Int. J. Syst. Evol. Microbiol.">
        <title>Anaeromyxobacter oryzae sp. nov., Anaeromyxobacter diazotrophicus sp. nov. and Anaeromyxobacter paludicola sp. nov., isolated from paddy soils.</title>
        <authorList>
            <person name="Itoh H."/>
            <person name="Xu Z."/>
            <person name="Mise K."/>
            <person name="Masuda Y."/>
            <person name="Ushijima N."/>
            <person name="Hayakawa C."/>
            <person name="Shiratori Y."/>
            <person name="Senoo K."/>
        </authorList>
    </citation>
    <scope>NUCLEOTIDE SEQUENCE [LARGE SCALE GENOMIC DNA]</scope>
    <source>
        <strain evidence="3">Red630</strain>
    </source>
</reference>
<evidence type="ECO:0000313" key="3">
    <source>
        <dbReference type="Proteomes" id="UP001162734"/>
    </source>
</evidence>
<evidence type="ECO:0000256" key="1">
    <source>
        <dbReference type="SAM" id="SignalP"/>
    </source>
</evidence>
<keyword evidence="3" id="KW-1185">Reference proteome</keyword>
<dbReference type="RefSeq" id="WP_248344884.1">
    <property type="nucleotide sequence ID" value="NZ_AP025592.1"/>
</dbReference>
<protein>
    <recommendedName>
        <fullName evidence="4">Lipoprotein</fullName>
    </recommendedName>
</protein>
<name>A0ABM7X7W7_9BACT</name>
<evidence type="ECO:0008006" key="4">
    <source>
        <dbReference type="Google" id="ProtNLM"/>
    </source>
</evidence>